<evidence type="ECO:0000313" key="8">
    <source>
        <dbReference type="EMBL" id="ORY87022.1"/>
    </source>
</evidence>
<dbReference type="OMA" id="DLKYVVM"/>
<dbReference type="PIRSF" id="PIRSF015952">
    <property type="entry name" value="U3snoRNP11"/>
    <property type="match status" value="1"/>
</dbReference>
<keyword evidence="5 6" id="KW-0539">Nucleus</keyword>
<dbReference type="AlphaFoldDB" id="A0A1Y2FSP3"/>
<gene>
    <name evidence="8" type="ORF">BCR37DRAFT_376375</name>
</gene>
<evidence type="ECO:0000256" key="3">
    <source>
        <dbReference type="ARBA" id="ARBA00008105"/>
    </source>
</evidence>
<comment type="subcellular location">
    <subcellularLocation>
        <location evidence="2 6">Nucleus</location>
        <location evidence="2 6">Nucleolus</location>
    </subcellularLocation>
</comment>
<evidence type="ECO:0000256" key="6">
    <source>
        <dbReference type="PIRNR" id="PIRNR015952"/>
    </source>
</evidence>
<proteinExistence type="inferred from homology"/>
<evidence type="ECO:0000256" key="5">
    <source>
        <dbReference type="ARBA" id="ARBA00023242"/>
    </source>
</evidence>
<feature type="region of interest" description="Disordered" evidence="7">
    <location>
        <begin position="121"/>
        <end position="148"/>
    </location>
</feature>
<feature type="compositionally biased region" description="Basic and acidic residues" evidence="7">
    <location>
        <begin position="8"/>
        <end position="25"/>
    </location>
</feature>
<accession>A0A1Y2FSP3</accession>
<comment type="subunit">
    <text evidence="6">Component of the ribosomal small subunit (SSU) processome.</text>
</comment>
<dbReference type="GO" id="GO:0032040">
    <property type="term" value="C:small-subunit processome"/>
    <property type="evidence" value="ECO:0007669"/>
    <property type="project" value="UniProtKB-UniRule"/>
</dbReference>
<evidence type="ECO:0000313" key="9">
    <source>
        <dbReference type="Proteomes" id="UP000193685"/>
    </source>
</evidence>
<keyword evidence="9" id="KW-1185">Reference proteome</keyword>
<comment type="function">
    <text evidence="1 6">Involved in nucleolar processing of pre-18S ribosomal RNA.</text>
</comment>
<comment type="similarity">
    <text evidence="3 6">Belongs to the UTP11 family.</text>
</comment>
<evidence type="ECO:0000256" key="7">
    <source>
        <dbReference type="SAM" id="MobiDB-lite"/>
    </source>
</evidence>
<protein>
    <recommendedName>
        <fullName evidence="6">U3 small nucleolar RNA-associated protein 11</fullName>
        <shortName evidence="6">U3 snoRNA-associated protein 11</shortName>
    </recommendedName>
</protein>
<evidence type="ECO:0000256" key="2">
    <source>
        <dbReference type="ARBA" id="ARBA00004604"/>
    </source>
</evidence>
<dbReference type="Pfam" id="PF03998">
    <property type="entry name" value="Utp11"/>
    <property type="match status" value="1"/>
</dbReference>
<sequence length="242" mass="27891">MGAFGRSDGQKKQHKERAQPFNRERYGLLEKKKDYVLRADDYKQKQARLKTLRSKASQKNEDEFYFGMVHGRTRRGVAVKERGNQALTMDAVKILKTQDAAYIKTATAIERRKIEQLEAAQHMQEDTQGTAGSEDEAPKKRKISRSLFMEADEDIRDIVPKSSQSKKLEGDVQDSEWLTKIAKAKVRAKLELASRQDRLAKLQTLEKETALHRNLQTKGARKKVGTDKDGVAKYKWKQERKR</sequence>
<dbReference type="EMBL" id="MCFI01000002">
    <property type="protein sequence ID" value="ORY87022.1"/>
    <property type="molecule type" value="Genomic_DNA"/>
</dbReference>
<evidence type="ECO:0000256" key="4">
    <source>
        <dbReference type="ARBA" id="ARBA00022552"/>
    </source>
</evidence>
<dbReference type="Proteomes" id="UP000193685">
    <property type="component" value="Unassembled WGS sequence"/>
</dbReference>
<dbReference type="OrthoDB" id="29058at2759"/>
<feature type="region of interest" description="Disordered" evidence="7">
    <location>
        <begin position="213"/>
        <end position="242"/>
    </location>
</feature>
<organism evidence="8 9">
    <name type="scientific">Protomyces lactucae-debilis</name>
    <dbReference type="NCBI Taxonomy" id="2754530"/>
    <lineage>
        <taxon>Eukaryota</taxon>
        <taxon>Fungi</taxon>
        <taxon>Dikarya</taxon>
        <taxon>Ascomycota</taxon>
        <taxon>Taphrinomycotina</taxon>
        <taxon>Taphrinomycetes</taxon>
        <taxon>Taphrinales</taxon>
        <taxon>Protomycetaceae</taxon>
        <taxon>Protomyces</taxon>
    </lineage>
</organism>
<dbReference type="RefSeq" id="XP_040727878.1">
    <property type="nucleotide sequence ID" value="XM_040868584.1"/>
</dbReference>
<feature type="region of interest" description="Disordered" evidence="7">
    <location>
        <begin position="1"/>
        <end position="25"/>
    </location>
</feature>
<dbReference type="InterPro" id="IPR007144">
    <property type="entry name" value="SSU_processome_Utp11"/>
</dbReference>
<comment type="caution">
    <text evidence="8">The sequence shown here is derived from an EMBL/GenBank/DDBJ whole genome shotgun (WGS) entry which is preliminary data.</text>
</comment>
<reference evidence="8 9" key="1">
    <citation type="submission" date="2016-07" db="EMBL/GenBank/DDBJ databases">
        <title>Pervasive Adenine N6-methylation of Active Genes in Fungi.</title>
        <authorList>
            <consortium name="DOE Joint Genome Institute"/>
            <person name="Mondo S.J."/>
            <person name="Dannebaum R.O."/>
            <person name="Kuo R.C."/>
            <person name="Labutti K."/>
            <person name="Haridas S."/>
            <person name="Kuo A."/>
            <person name="Salamov A."/>
            <person name="Ahrendt S.R."/>
            <person name="Lipzen A."/>
            <person name="Sullivan W."/>
            <person name="Andreopoulos W.B."/>
            <person name="Clum A."/>
            <person name="Lindquist E."/>
            <person name="Daum C."/>
            <person name="Ramamoorthy G.K."/>
            <person name="Gryganskyi A."/>
            <person name="Culley D."/>
            <person name="Magnuson J.K."/>
            <person name="James T.Y."/>
            <person name="O'Malley M.A."/>
            <person name="Stajich J.E."/>
            <person name="Spatafora J.W."/>
            <person name="Visel A."/>
            <person name="Grigoriev I.V."/>
        </authorList>
    </citation>
    <scope>NUCLEOTIDE SEQUENCE [LARGE SCALE GENOMIC DNA]</scope>
    <source>
        <strain evidence="8 9">12-1054</strain>
    </source>
</reference>
<dbReference type="GO" id="GO:0006364">
    <property type="term" value="P:rRNA processing"/>
    <property type="evidence" value="ECO:0007669"/>
    <property type="project" value="UniProtKB-UniRule"/>
</dbReference>
<dbReference type="GeneID" id="63785183"/>
<dbReference type="PANTHER" id="PTHR12838:SF0">
    <property type="entry name" value="U3 SMALL NUCLEOLAR RNA-ASSOCIATED PROTEIN 11-RELATED"/>
    <property type="match status" value="1"/>
</dbReference>
<keyword evidence="4 6" id="KW-0698">rRNA processing</keyword>
<dbReference type="STRING" id="56484.A0A1Y2FSP3"/>
<dbReference type="PANTHER" id="PTHR12838">
    <property type="entry name" value="U3 SMALL NUCLEOLAR RNA-ASSOCIATED PROTEIN 11"/>
    <property type="match status" value="1"/>
</dbReference>
<evidence type="ECO:0000256" key="1">
    <source>
        <dbReference type="ARBA" id="ARBA00004099"/>
    </source>
</evidence>
<name>A0A1Y2FSP3_PROLT</name>